<dbReference type="GO" id="GO:0005737">
    <property type="term" value="C:cytoplasm"/>
    <property type="evidence" value="ECO:0007669"/>
    <property type="project" value="TreeGrafter"/>
</dbReference>
<dbReference type="EMBL" id="CAJMWT010005772">
    <property type="protein sequence ID" value="CAE6509482.1"/>
    <property type="molecule type" value="Genomic_DNA"/>
</dbReference>
<evidence type="ECO:0000313" key="2">
    <source>
        <dbReference type="EMBL" id="CAE6509482.1"/>
    </source>
</evidence>
<proteinExistence type="predicted"/>
<dbReference type="InterPro" id="IPR000719">
    <property type="entry name" value="Prot_kinase_dom"/>
</dbReference>
<dbReference type="GO" id="GO:0004672">
    <property type="term" value="F:protein kinase activity"/>
    <property type="evidence" value="ECO:0007669"/>
    <property type="project" value="InterPro"/>
</dbReference>
<dbReference type="AlphaFoldDB" id="A0A8H3D8X5"/>
<reference evidence="2" key="1">
    <citation type="submission" date="2021-01" db="EMBL/GenBank/DDBJ databases">
        <authorList>
            <person name="Kaushik A."/>
        </authorList>
    </citation>
    <scope>NUCLEOTIDE SEQUENCE</scope>
    <source>
        <strain evidence="2">AG2-2IIIB</strain>
    </source>
</reference>
<evidence type="ECO:0000313" key="3">
    <source>
        <dbReference type="Proteomes" id="UP000663843"/>
    </source>
</evidence>
<dbReference type="InterPro" id="IPR050167">
    <property type="entry name" value="Ser_Thr_protein_kinase"/>
</dbReference>
<dbReference type="PANTHER" id="PTHR23257:SF969">
    <property type="entry name" value="INTEGRIN-LINKED PROTEIN KINASE"/>
    <property type="match status" value="1"/>
</dbReference>
<sequence>MHSRNTVHGDLKAANVLVSSDGIARLSDFDFSIMSEVSSVMFSESSNLRTGSLRWAAPELLLAEVPKRTTQSDIYALGMTMFEIVTGEVPYSECRHDYTIIKKAEKGTLPNRPLDRLKDDNKGNMMWRLLQQCWRRNASTRPSPAGILDALVNHISKA</sequence>
<dbReference type="SMART" id="SM00220">
    <property type="entry name" value="S_TKc"/>
    <property type="match status" value="1"/>
</dbReference>
<accession>A0A8H3D8X5</accession>
<dbReference type="InterPro" id="IPR001245">
    <property type="entry name" value="Ser-Thr/Tyr_kinase_cat_dom"/>
</dbReference>
<dbReference type="Pfam" id="PF07714">
    <property type="entry name" value="PK_Tyr_Ser-Thr"/>
    <property type="match status" value="1"/>
</dbReference>
<protein>
    <recommendedName>
        <fullName evidence="1">Protein kinase domain-containing protein</fullName>
    </recommendedName>
</protein>
<dbReference type="Gene3D" id="1.10.510.10">
    <property type="entry name" value="Transferase(Phosphotransferase) domain 1"/>
    <property type="match status" value="1"/>
</dbReference>
<dbReference type="PANTHER" id="PTHR23257">
    <property type="entry name" value="SERINE-THREONINE PROTEIN KINASE"/>
    <property type="match status" value="1"/>
</dbReference>
<dbReference type="GO" id="GO:0007165">
    <property type="term" value="P:signal transduction"/>
    <property type="evidence" value="ECO:0007669"/>
    <property type="project" value="TreeGrafter"/>
</dbReference>
<feature type="domain" description="Protein kinase" evidence="1">
    <location>
        <begin position="1"/>
        <end position="157"/>
    </location>
</feature>
<dbReference type="InterPro" id="IPR011009">
    <property type="entry name" value="Kinase-like_dom_sf"/>
</dbReference>
<evidence type="ECO:0000259" key="1">
    <source>
        <dbReference type="PROSITE" id="PS50011"/>
    </source>
</evidence>
<comment type="caution">
    <text evidence="2">The sequence shown here is derived from an EMBL/GenBank/DDBJ whole genome shotgun (WGS) entry which is preliminary data.</text>
</comment>
<dbReference type="SUPFAM" id="SSF56112">
    <property type="entry name" value="Protein kinase-like (PK-like)"/>
    <property type="match status" value="1"/>
</dbReference>
<dbReference type="Proteomes" id="UP000663843">
    <property type="component" value="Unassembled WGS sequence"/>
</dbReference>
<name>A0A8H3D8X5_9AGAM</name>
<organism evidence="2 3">
    <name type="scientific">Rhizoctonia solani</name>
    <dbReference type="NCBI Taxonomy" id="456999"/>
    <lineage>
        <taxon>Eukaryota</taxon>
        <taxon>Fungi</taxon>
        <taxon>Dikarya</taxon>
        <taxon>Basidiomycota</taxon>
        <taxon>Agaricomycotina</taxon>
        <taxon>Agaricomycetes</taxon>
        <taxon>Cantharellales</taxon>
        <taxon>Ceratobasidiaceae</taxon>
        <taxon>Rhizoctonia</taxon>
    </lineage>
</organism>
<dbReference type="PROSITE" id="PS50011">
    <property type="entry name" value="PROTEIN_KINASE_DOM"/>
    <property type="match status" value="1"/>
</dbReference>
<dbReference type="GO" id="GO:0005524">
    <property type="term" value="F:ATP binding"/>
    <property type="evidence" value="ECO:0007669"/>
    <property type="project" value="InterPro"/>
</dbReference>
<gene>
    <name evidence="2" type="ORF">RDB_LOCUS150667</name>
</gene>